<dbReference type="NCBIfam" id="NF038066">
    <property type="entry name" value="MptB"/>
    <property type="match status" value="1"/>
</dbReference>
<dbReference type="GO" id="GO:0005886">
    <property type="term" value="C:plasma membrane"/>
    <property type="evidence" value="ECO:0007669"/>
    <property type="project" value="UniProtKB-SubCell"/>
</dbReference>
<dbReference type="EMBL" id="JACHGT010000001">
    <property type="protein sequence ID" value="MBB6032427.1"/>
    <property type="molecule type" value="Genomic_DNA"/>
</dbReference>
<evidence type="ECO:0000256" key="5">
    <source>
        <dbReference type="ARBA" id="ARBA00022989"/>
    </source>
</evidence>
<keyword evidence="4 8" id="KW-0812">Transmembrane</keyword>
<comment type="similarity">
    <text evidence="7">Belongs to the MptA/B family.</text>
</comment>
<keyword evidence="2 9" id="KW-0328">Glycosyltransferase</keyword>
<keyword evidence="5 8" id="KW-1133">Transmembrane helix</keyword>
<feature type="transmembrane region" description="Helical" evidence="8">
    <location>
        <begin position="242"/>
        <end position="265"/>
    </location>
</feature>
<name>A0A841FH51_9ACTN</name>
<reference evidence="9 10" key="1">
    <citation type="submission" date="2020-08" db="EMBL/GenBank/DDBJ databases">
        <title>Genomic Encyclopedia of Type Strains, Phase IV (KMG-IV): sequencing the most valuable type-strain genomes for metagenomic binning, comparative biology and taxonomic classification.</title>
        <authorList>
            <person name="Goeker M."/>
        </authorList>
    </citation>
    <scope>NUCLEOTIDE SEQUENCE [LARGE SCALE GENOMIC DNA]</scope>
    <source>
        <strain evidence="9 10">YIM 65646</strain>
    </source>
</reference>
<evidence type="ECO:0000313" key="9">
    <source>
        <dbReference type="EMBL" id="MBB6032427.1"/>
    </source>
</evidence>
<dbReference type="AlphaFoldDB" id="A0A841FH51"/>
<keyword evidence="6 8" id="KW-0472">Membrane</keyword>
<keyword evidence="10" id="KW-1185">Reference proteome</keyword>
<comment type="subcellular location">
    <subcellularLocation>
        <location evidence="1">Membrane</location>
        <topology evidence="1">Multi-pass membrane protein</topology>
    </subcellularLocation>
</comment>
<evidence type="ECO:0000256" key="1">
    <source>
        <dbReference type="ARBA" id="ARBA00004141"/>
    </source>
</evidence>
<evidence type="ECO:0000256" key="3">
    <source>
        <dbReference type="ARBA" id="ARBA00022679"/>
    </source>
</evidence>
<organism evidence="9 10">
    <name type="scientific">Phytomonospora endophytica</name>
    <dbReference type="NCBI Taxonomy" id="714109"/>
    <lineage>
        <taxon>Bacteria</taxon>
        <taxon>Bacillati</taxon>
        <taxon>Actinomycetota</taxon>
        <taxon>Actinomycetes</taxon>
        <taxon>Micromonosporales</taxon>
        <taxon>Micromonosporaceae</taxon>
        <taxon>Phytomonospora</taxon>
    </lineage>
</organism>
<feature type="transmembrane region" description="Helical" evidence="8">
    <location>
        <begin position="45"/>
        <end position="64"/>
    </location>
</feature>
<dbReference type="Proteomes" id="UP000548476">
    <property type="component" value="Unassembled WGS sequence"/>
</dbReference>
<feature type="transmembrane region" description="Helical" evidence="8">
    <location>
        <begin position="440"/>
        <end position="458"/>
    </location>
</feature>
<comment type="caution">
    <text evidence="9">The sequence shown here is derived from an EMBL/GenBank/DDBJ whole genome shotgun (WGS) entry which is preliminary data.</text>
</comment>
<feature type="transmembrane region" description="Helical" evidence="8">
    <location>
        <begin position="376"/>
        <end position="395"/>
    </location>
</feature>
<feature type="transmembrane region" description="Helical" evidence="8">
    <location>
        <begin position="277"/>
        <end position="301"/>
    </location>
</feature>
<evidence type="ECO:0000256" key="7">
    <source>
        <dbReference type="ARBA" id="ARBA00043987"/>
    </source>
</evidence>
<accession>A0A841FH51</accession>
<sequence length="475" mass="48905">MRRLTITLLGLTGGVLLAVAAWLGGAKPDTDLKSNLQTALSHPDTAAAIGVWALGLAALGVAWWHARKASWSLPATLATAALWAAPLLFAPPLGSRDLYAYACQGATVHGGLNPYEVGSAALPCPWLDSVSLIWHDTPAPYGPVWVLLAGAAVAVAGGNLAVAMTVLRIGALLGVLAMADAIPRLAARTGIDPVRATWLGLASPLLMIHVVSGGHNDALMIGLALLGLLAAANGRGPLSGAALGAAVAVKATAGIALPFAVLLLMRDRTFREFLRRAWVPVAGTVAVFAAITLASGLRLGWLSGLVSSGDSVQWTSPPTAVGMTVGAVSKALGNDVTTGAIEVCRILGWIALAVALVAIWLHAFRRALDASSILRHLTWALIAVVALSPVFHPWYMLWPLAVLAVSVPGGPLRTAARVVAVALPALTLPDGDNLALRSKLAGAVVMTGLVITTVVLALSRVRPGRRSTLGPRREP</sequence>
<evidence type="ECO:0000313" key="10">
    <source>
        <dbReference type="Proteomes" id="UP000548476"/>
    </source>
</evidence>
<protein>
    <submittedName>
        <fullName evidence="9">Alpha-1,6-mannosyltransferase</fullName>
        <ecNumber evidence="9">2.4.1.-</ecNumber>
    </submittedName>
</protein>
<feature type="transmembrane region" description="Helical" evidence="8">
    <location>
        <begin position="144"/>
        <end position="162"/>
    </location>
</feature>
<feature type="transmembrane region" description="Helical" evidence="8">
    <location>
        <begin position="346"/>
        <end position="364"/>
    </location>
</feature>
<feature type="transmembrane region" description="Helical" evidence="8">
    <location>
        <begin position="71"/>
        <end position="89"/>
    </location>
</feature>
<dbReference type="InterPro" id="IPR049829">
    <property type="entry name" value="MptA/B-like"/>
</dbReference>
<evidence type="ECO:0000256" key="4">
    <source>
        <dbReference type="ARBA" id="ARBA00022692"/>
    </source>
</evidence>
<evidence type="ECO:0000256" key="2">
    <source>
        <dbReference type="ARBA" id="ARBA00022676"/>
    </source>
</evidence>
<gene>
    <name evidence="9" type="ORF">HNR73_000269</name>
</gene>
<evidence type="ECO:0000256" key="6">
    <source>
        <dbReference type="ARBA" id="ARBA00023136"/>
    </source>
</evidence>
<dbReference type="Pfam" id="PF26314">
    <property type="entry name" value="MptA_B_family"/>
    <property type="match status" value="1"/>
</dbReference>
<evidence type="ECO:0000256" key="8">
    <source>
        <dbReference type="SAM" id="Phobius"/>
    </source>
</evidence>
<keyword evidence="3 9" id="KW-0808">Transferase</keyword>
<proteinExistence type="inferred from homology"/>
<dbReference type="EC" id="2.4.1.-" evidence="9"/>
<dbReference type="GO" id="GO:0016758">
    <property type="term" value="F:hexosyltransferase activity"/>
    <property type="evidence" value="ECO:0007669"/>
    <property type="project" value="InterPro"/>
</dbReference>